<dbReference type="WBParaSite" id="Hba_11622">
    <property type="protein sequence ID" value="Hba_11622"/>
    <property type="gene ID" value="Hba_11622"/>
</dbReference>
<protein>
    <submittedName>
        <fullName evidence="2">C2 domain-containing protein</fullName>
    </submittedName>
</protein>
<proteinExistence type="predicted"/>
<dbReference type="AlphaFoldDB" id="A0A1I7X2H2"/>
<evidence type="ECO:0000313" key="2">
    <source>
        <dbReference type="WBParaSite" id="Hba_11622"/>
    </source>
</evidence>
<keyword evidence="1" id="KW-1185">Reference proteome</keyword>
<sequence length="86" mass="10188">MRCIICFEKESTKALIGQQMGNCHLLPKNINVHLDWNNAKSSYWEPEYLTLDIMHNCITRINSIRFQNMTTSRKDKPIWNDKLAVY</sequence>
<dbReference type="Proteomes" id="UP000095283">
    <property type="component" value="Unplaced"/>
</dbReference>
<name>A0A1I7X2H2_HETBA</name>
<organism evidence="1 2">
    <name type="scientific">Heterorhabditis bacteriophora</name>
    <name type="common">Entomopathogenic nematode worm</name>
    <dbReference type="NCBI Taxonomy" id="37862"/>
    <lineage>
        <taxon>Eukaryota</taxon>
        <taxon>Metazoa</taxon>
        <taxon>Ecdysozoa</taxon>
        <taxon>Nematoda</taxon>
        <taxon>Chromadorea</taxon>
        <taxon>Rhabditida</taxon>
        <taxon>Rhabditina</taxon>
        <taxon>Rhabditomorpha</taxon>
        <taxon>Strongyloidea</taxon>
        <taxon>Heterorhabditidae</taxon>
        <taxon>Heterorhabditis</taxon>
    </lineage>
</organism>
<evidence type="ECO:0000313" key="1">
    <source>
        <dbReference type="Proteomes" id="UP000095283"/>
    </source>
</evidence>
<reference evidence="2" key="1">
    <citation type="submission" date="2016-11" db="UniProtKB">
        <authorList>
            <consortium name="WormBaseParasite"/>
        </authorList>
    </citation>
    <scope>IDENTIFICATION</scope>
</reference>
<accession>A0A1I7X2H2</accession>